<dbReference type="Pfam" id="PF07714">
    <property type="entry name" value="PK_Tyr_Ser-Thr"/>
    <property type="match status" value="1"/>
</dbReference>
<dbReference type="InterPro" id="IPR000719">
    <property type="entry name" value="Prot_kinase_dom"/>
</dbReference>
<keyword evidence="4" id="KW-0067">ATP-binding</keyword>
<evidence type="ECO:0000313" key="8">
    <source>
        <dbReference type="Proteomes" id="UP000657918"/>
    </source>
</evidence>
<dbReference type="PROSITE" id="PS50011">
    <property type="entry name" value="PROTEIN_KINASE_DOM"/>
    <property type="match status" value="1"/>
</dbReference>
<sequence length="266" mass="29226">MTKPNNFLQNMMKPFKFKSSKEGTGEEDLGKIAEQEQKQFSFETLLSATKGFHPTNKLGEGGFGPVYKSLIAWYKVCEWLIIGLLIGNSGYMAPEYVMHGHLSVKADVFSFGVLVLELISGQRNSAFSQQDVEAENLLDWAYKLHRKDKSLEILDPKLASSAVTEQVKTCIHIGLLCAQGDPRLRPHMRRVVVLLSKKPSNLEEPDRPGVPGSRYRRSRRPGGTSSTAGTSSVAGTSGESDSRTSHSRSYTNTASASTSASIETPR</sequence>
<feature type="domain" description="Protein kinase" evidence="6">
    <location>
        <begin position="1"/>
        <end position="201"/>
    </location>
</feature>
<dbReference type="GO" id="GO:0005524">
    <property type="term" value="F:ATP binding"/>
    <property type="evidence" value="ECO:0007669"/>
    <property type="project" value="UniProtKB-KW"/>
</dbReference>
<dbReference type="GO" id="GO:0004672">
    <property type="term" value="F:protein kinase activity"/>
    <property type="evidence" value="ECO:0007669"/>
    <property type="project" value="InterPro"/>
</dbReference>
<feature type="region of interest" description="Disordered" evidence="5">
    <location>
        <begin position="199"/>
        <end position="266"/>
    </location>
</feature>
<dbReference type="OrthoDB" id="4062651at2759"/>
<keyword evidence="1" id="KW-0808">Transferase</keyword>
<keyword evidence="3" id="KW-0418">Kinase</keyword>
<keyword evidence="2" id="KW-0547">Nucleotide-binding</keyword>
<name>A0A835JX41_9ROSI</name>
<evidence type="ECO:0000256" key="3">
    <source>
        <dbReference type="ARBA" id="ARBA00022777"/>
    </source>
</evidence>
<comment type="caution">
    <text evidence="7">The sequence shown here is derived from an EMBL/GenBank/DDBJ whole genome shotgun (WGS) entry which is preliminary data.</text>
</comment>
<dbReference type="Gene3D" id="1.10.510.10">
    <property type="entry name" value="Transferase(Phosphotransferase) domain 1"/>
    <property type="match status" value="1"/>
</dbReference>
<feature type="compositionally biased region" description="Low complexity" evidence="5">
    <location>
        <begin position="221"/>
        <end position="238"/>
    </location>
</feature>
<protein>
    <recommendedName>
        <fullName evidence="6">Protein kinase domain-containing protein</fullName>
    </recommendedName>
</protein>
<accession>A0A835JX41</accession>
<dbReference type="SUPFAM" id="SSF56112">
    <property type="entry name" value="Protein kinase-like (PK-like)"/>
    <property type="match status" value="1"/>
</dbReference>
<dbReference type="Gene3D" id="3.30.200.20">
    <property type="entry name" value="Phosphorylase Kinase, domain 1"/>
    <property type="match status" value="1"/>
</dbReference>
<dbReference type="InterPro" id="IPR011009">
    <property type="entry name" value="Kinase-like_dom_sf"/>
</dbReference>
<dbReference type="EMBL" id="JADGMS010000008">
    <property type="protein sequence ID" value="KAF9677442.1"/>
    <property type="molecule type" value="Genomic_DNA"/>
</dbReference>
<dbReference type="InterPro" id="IPR052059">
    <property type="entry name" value="CR_Ser/Thr_kinase"/>
</dbReference>
<dbReference type="Proteomes" id="UP000657918">
    <property type="component" value="Chromosome 8"/>
</dbReference>
<gene>
    <name evidence="7" type="ORF">SADUNF_Sadunf08G0108100</name>
</gene>
<organism evidence="7 8">
    <name type="scientific">Salix dunnii</name>
    <dbReference type="NCBI Taxonomy" id="1413687"/>
    <lineage>
        <taxon>Eukaryota</taxon>
        <taxon>Viridiplantae</taxon>
        <taxon>Streptophyta</taxon>
        <taxon>Embryophyta</taxon>
        <taxon>Tracheophyta</taxon>
        <taxon>Spermatophyta</taxon>
        <taxon>Magnoliopsida</taxon>
        <taxon>eudicotyledons</taxon>
        <taxon>Gunneridae</taxon>
        <taxon>Pentapetalae</taxon>
        <taxon>rosids</taxon>
        <taxon>fabids</taxon>
        <taxon>Malpighiales</taxon>
        <taxon>Salicaceae</taxon>
        <taxon>Saliceae</taxon>
        <taxon>Salix</taxon>
    </lineage>
</organism>
<evidence type="ECO:0000256" key="4">
    <source>
        <dbReference type="ARBA" id="ARBA00022840"/>
    </source>
</evidence>
<reference evidence="7 8" key="1">
    <citation type="submission" date="2020-10" db="EMBL/GenBank/DDBJ databases">
        <title>Plant Genome Project.</title>
        <authorList>
            <person name="Zhang R.-G."/>
        </authorList>
    </citation>
    <scope>NUCLEOTIDE SEQUENCE [LARGE SCALE GENOMIC DNA]</scope>
    <source>
        <strain evidence="7">FAFU-HL-1</strain>
        <tissue evidence="7">Leaf</tissue>
    </source>
</reference>
<dbReference type="InterPro" id="IPR001245">
    <property type="entry name" value="Ser-Thr/Tyr_kinase_cat_dom"/>
</dbReference>
<feature type="compositionally biased region" description="Low complexity" evidence="5">
    <location>
        <begin position="247"/>
        <end position="266"/>
    </location>
</feature>
<evidence type="ECO:0000256" key="5">
    <source>
        <dbReference type="SAM" id="MobiDB-lite"/>
    </source>
</evidence>
<evidence type="ECO:0000256" key="2">
    <source>
        <dbReference type="ARBA" id="ARBA00022741"/>
    </source>
</evidence>
<evidence type="ECO:0000256" key="1">
    <source>
        <dbReference type="ARBA" id="ARBA00022679"/>
    </source>
</evidence>
<proteinExistence type="predicted"/>
<dbReference type="PANTHER" id="PTHR47973">
    <property type="entry name" value="CYSTEINE-RICH RECEPTOR-LIKE PROTEIN KINASE 3"/>
    <property type="match status" value="1"/>
</dbReference>
<evidence type="ECO:0000259" key="6">
    <source>
        <dbReference type="PROSITE" id="PS50011"/>
    </source>
</evidence>
<keyword evidence="8" id="KW-1185">Reference proteome</keyword>
<dbReference type="AlphaFoldDB" id="A0A835JX41"/>
<evidence type="ECO:0000313" key="7">
    <source>
        <dbReference type="EMBL" id="KAF9677442.1"/>
    </source>
</evidence>